<protein>
    <recommendedName>
        <fullName evidence="1">DUF7164 domain-containing protein</fullName>
    </recommendedName>
</protein>
<name>A0ABM5ZB31_9BURK</name>
<evidence type="ECO:0000259" key="1">
    <source>
        <dbReference type="Pfam" id="PF23741"/>
    </source>
</evidence>
<dbReference type="EMBL" id="CP013236">
    <property type="protein sequence ID" value="AMP16299.1"/>
    <property type="molecule type" value="Genomic_DNA"/>
</dbReference>
<evidence type="ECO:0000313" key="2">
    <source>
        <dbReference type="EMBL" id="AMP16299.1"/>
    </source>
</evidence>
<dbReference type="InterPro" id="IPR055588">
    <property type="entry name" value="DUF7164"/>
</dbReference>
<feature type="domain" description="DUF7164" evidence="1">
    <location>
        <begin position="77"/>
        <end position="282"/>
    </location>
</feature>
<proteinExistence type="predicted"/>
<dbReference type="RefSeq" id="WP_062118095.1">
    <property type="nucleotide sequence ID" value="NZ_CP013236.1"/>
</dbReference>
<accession>A0ABM5ZB31</accession>
<keyword evidence="3" id="KW-1185">Reference proteome</keyword>
<dbReference type="Proteomes" id="UP000074914">
    <property type="component" value="Chromosome"/>
</dbReference>
<dbReference type="Pfam" id="PF23741">
    <property type="entry name" value="DUF7164"/>
    <property type="match status" value="1"/>
</dbReference>
<evidence type="ECO:0000313" key="3">
    <source>
        <dbReference type="Proteomes" id="UP000074914"/>
    </source>
</evidence>
<organism evidence="2 3">
    <name type="scientific">Collimonas pratensis</name>
    <dbReference type="NCBI Taxonomy" id="279113"/>
    <lineage>
        <taxon>Bacteria</taxon>
        <taxon>Pseudomonadati</taxon>
        <taxon>Pseudomonadota</taxon>
        <taxon>Betaproteobacteria</taxon>
        <taxon>Burkholderiales</taxon>
        <taxon>Oxalobacteraceae</taxon>
        <taxon>Collimonas</taxon>
    </lineage>
</organism>
<reference evidence="2 3" key="1">
    <citation type="submission" date="2015-11" db="EMBL/GenBank/DDBJ databases">
        <title>Exploring the genomic traits of fungus-feeding bacterial genus Collimonas.</title>
        <authorList>
            <person name="Song C."/>
            <person name="Schmidt R."/>
            <person name="de Jager V."/>
            <person name="Krzyzanowska D."/>
            <person name="Jongedijk E."/>
            <person name="Cankar K."/>
            <person name="Beekwilder J."/>
            <person name="van Veen A."/>
            <person name="de Boer W."/>
            <person name="van Veen J.A."/>
            <person name="Garbeva P."/>
        </authorList>
    </citation>
    <scope>NUCLEOTIDE SEQUENCE [LARGE SCALE GENOMIC DNA]</scope>
    <source>
        <strain evidence="2 3">Ter291</strain>
    </source>
</reference>
<sequence length="302" mass="34696">MSSDDHTKSLGILMYIDDHPTMLEDFSWIYKSWIYSGNWRSSDLVAVCNPKAIDKLPGDDPGIVKIPFEPVAVDGSIWQGYPFINSIACLSGPHTDHLQERYKWLLRTDADVFLTQHLCGLRPNMPVHGNGQYLYTTQEAWDKMLDFCQRHGFEHHRVFGCGHSLLALSGHVLFFVREQTRVAELVLRDFGSDPGQWPGWFRGVTTMYAAEIVANHHYAAFLEHGKTQILDVPSYSVGAIDQMTFHIHGIHTDDYFSKHHYRAGKYAHMDLQALDRTKINQYCHWIVTTPLEEIKRLAGYPY</sequence>
<gene>
    <name evidence="2" type="ORF">CPter291_4066</name>
</gene>